<dbReference type="Gene3D" id="1.25.40.10">
    <property type="entry name" value="Tetratricopeptide repeat domain"/>
    <property type="match status" value="1"/>
</dbReference>
<dbReference type="SUPFAM" id="SSF52833">
    <property type="entry name" value="Thioredoxin-like"/>
    <property type="match status" value="1"/>
</dbReference>
<comment type="similarity">
    <text evidence="1">Belongs to the thioredoxin family.</text>
</comment>
<dbReference type="GO" id="GO:0005737">
    <property type="term" value="C:cytoplasm"/>
    <property type="evidence" value="ECO:0007669"/>
    <property type="project" value="TreeGrafter"/>
</dbReference>
<dbReference type="KEGG" id="ahw:NCTC11636_02535"/>
<accession>A0A3S4SPJ1</accession>
<dbReference type="Proteomes" id="UP000266895">
    <property type="component" value="Chromosome"/>
</dbReference>
<dbReference type="OrthoDB" id="5181746at2"/>
<dbReference type="PANTHER" id="PTHR45663">
    <property type="entry name" value="GEO12009P1"/>
    <property type="match status" value="1"/>
</dbReference>
<dbReference type="RefSeq" id="WP_126383628.1">
    <property type="nucleotide sequence ID" value="NZ_LR134350.1"/>
</dbReference>
<evidence type="ECO:0000313" key="4">
    <source>
        <dbReference type="EMBL" id="VEG30060.1"/>
    </source>
</evidence>
<gene>
    <name evidence="4" type="primary">ybbN</name>
    <name evidence="4" type="ORF">NCTC11636_02535</name>
</gene>
<dbReference type="PROSITE" id="PS51352">
    <property type="entry name" value="THIOREDOXIN_2"/>
    <property type="match status" value="1"/>
</dbReference>
<dbReference type="InterPro" id="IPR036249">
    <property type="entry name" value="Thioredoxin-like_sf"/>
</dbReference>
<dbReference type="PANTHER" id="PTHR45663:SF11">
    <property type="entry name" value="GEO12009P1"/>
    <property type="match status" value="1"/>
</dbReference>
<evidence type="ECO:0000256" key="1">
    <source>
        <dbReference type="ARBA" id="ARBA00008987"/>
    </source>
</evidence>
<feature type="domain" description="Thioredoxin" evidence="3">
    <location>
        <begin position="14"/>
        <end position="145"/>
    </location>
</feature>
<name>A0A3S4SPJ1_9ACTO</name>
<dbReference type="InterPro" id="IPR011990">
    <property type="entry name" value="TPR-like_helical_dom_sf"/>
</dbReference>
<dbReference type="AlphaFoldDB" id="A0A3S4SPJ1"/>
<organism evidence="4 5">
    <name type="scientific">Actinomyces howellii</name>
    <dbReference type="NCBI Taxonomy" id="52771"/>
    <lineage>
        <taxon>Bacteria</taxon>
        <taxon>Bacillati</taxon>
        <taxon>Actinomycetota</taxon>
        <taxon>Actinomycetes</taxon>
        <taxon>Actinomycetales</taxon>
        <taxon>Actinomycetaceae</taxon>
        <taxon>Actinomyces</taxon>
    </lineage>
</organism>
<reference evidence="4 5" key="1">
    <citation type="submission" date="2018-12" db="EMBL/GenBank/DDBJ databases">
        <authorList>
            <consortium name="Pathogen Informatics"/>
        </authorList>
    </citation>
    <scope>NUCLEOTIDE SEQUENCE [LARGE SCALE GENOMIC DNA]</scope>
    <source>
        <strain evidence="4 5">NCTC11636</strain>
    </source>
</reference>
<keyword evidence="2" id="KW-0676">Redox-active center</keyword>
<sequence>MSMFGAVDLSSLASTPAQQAPAGSSGAGTAPQGGLPAPLVVDVDATSLRDVAEVSTQVPVVLVVYSARSQASVDLATTLERLTQEHAGAFELARVDADAAPEVAQALQVQAVPTVLALLAGQPVPIFQGTISEEELRGVLDQLLALAARNGVTGRIAVDGEPAPAPQEETEVEREAREAIERGDWAGAQAVYDKAIANNPADSQLVVARDQVRMMGRLDGQDPAALLAAAQADPADLDAALAAADAALALGDVEGALELVLEAVRTHTGADRDRARLRALELFGVIGADAPEVVRARRRLSTLLF</sequence>
<keyword evidence="5" id="KW-1185">Reference proteome</keyword>
<dbReference type="GO" id="GO:0006950">
    <property type="term" value="P:response to stress"/>
    <property type="evidence" value="ECO:0007669"/>
    <property type="project" value="UniProtKB-ARBA"/>
</dbReference>
<protein>
    <submittedName>
        <fullName evidence="4">Thioredoxin 2</fullName>
    </submittedName>
</protein>
<dbReference type="InterPro" id="IPR013766">
    <property type="entry name" value="Thioredoxin_domain"/>
</dbReference>
<dbReference type="Gene3D" id="3.40.30.10">
    <property type="entry name" value="Glutaredoxin"/>
    <property type="match status" value="1"/>
</dbReference>
<dbReference type="Pfam" id="PF00085">
    <property type="entry name" value="Thioredoxin"/>
    <property type="match status" value="1"/>
</dbReference>
<dbReference type="SUPFAM" id="SSF48452">
    <property type="entry name" value="TPR-like"/>
    <property type="match status" value="1"/>
</dbReference>
<evidence type="ECO:0000313" key="5">
    <source>
        <dbReference type="Proteomes" id="UP000266895"/>
    </source>
</evidence>
<proteinExistence type="inferred from homology"/>
<dbReference type="Pfam" id="PF14561">
    <property type="entry name" value="TPR_20"/>
    <property type="match status" value="1"/>
</dbReference>
<dbReference type="EMBL" id="LR134350">
    <property type="protein sequence ID" value="VEG30060.1"/>
    <property type="molecule type" value="Genomic_DNA"/>
</dbReference>
<evidence type="ECO:0000256" key="2">
    <source>
        <dbReference type="ARBA" id="ARBA00023284"/>
    </source>
</evidence>
<dbReference type="CDD" id="cd02956">
    <property type="entry name" value="ybbN"/>
    <property type="match status" value="1"/>
</dbReference>
<evidence type="ECO:0000259" key="3">
    <source>
        <dbReference type="PROSITE" id="PS51352"/>
    </source>
</evidence>
<dbReference type="GO" id="GO:0015035">
    <property type="term" value="F:protein-disulfide reductase activity"/>
    <property type="evidence" value="ECO:0007669"/>
    <property type="project" value="TreeGrafter"/>
</dbReference>